<name>A0ABD1LF58_9FABA</name>
<dbReference type="SUPFAM" id="SSF56731">
    <property type="entry name" value="DNA primase core"/>
    <property type="match status" value="1"/>
</dbReference>
<dbReference type="Pfam" id="PF13662">
    <property type="entry name" value="Toprim_4"/>
    <property type="match status" value="1"/>
</dbReference>
<dbReference type="InterPro" id="IPR034154">
    <property type="entry name" value="TOPRIM_DnaG/twinkle"/>
</dbReference>
<dbReference type="Proteomes" id="UP001603857">
    <property type="component" value="Unassembled WGS sequence"/>
</dbReference>
<dbReference type="SMART" id="SM00493">
    <property type="entry name" value="TOPRIM"/>
    <property type="match status" value="1"/>
</dbReference>
<organism evidence="2 3">
    <name type="scientific">Flemingia macrophylla</name>
    <dbReference type="NCBI Taxonomy" id="520843"/>
    <lineage>
        <taxon>Eukaryota</taxon>
        <taxon>Viridiplantae</taxon>
        <taxon>Streptophyta</taxon>
        <taxon>Embryophyta</taxon>
        <taxon>Tracheophyta</taxon>
        <taxon>Spermatophyta</taxon>
        <taxon>Magnoliopsida</taxon>
        <taxon>eudicotyledons</taxon>
        <taxon>Gunneridae</taxon>
        <taxon>Pentapetalae</taxon>
        <taxon>rosids</taxon>
        <taxon>fabids</taxon>
        <taxon>Fabales</taxon>
        <taxon>Fabaceae</taxon>
        <taxon>Papilionoideae</taxon>
        <taxon>50 kb inversion clade</taxon>
        <taxon>NPAAA clade</taxon>
        <taxon>indigoferoid/millettioid clade</taxon>
        <taxon>Phaseoleae</taxon>
        <taxon>Flemingia</taxon>
    </lineage>
</organism>
<proteinExistence type="predicted"/>
<protein>
    <recommendedName>
        <fullName evidence="1">Toprim domain-containing protein</fullName>
    </recommendedName>
</protein>
<keyword evidence="3" id="KW-1185">Reference proteome</keyword>
<dbReference type="InterPro" id="IPR006171">
    <property type="entry name" value="TOPRIM_dom"/>
</dbReference>
<gene>
    <name evidence="2" type="ORF">Fmac_026452</name>
</gene>
<dbReference type="PANTHER" id="PTHR12873">
    <property type="entry name" value="T7-LIKE MITOCHONDRIAL DNA HELICASE"/>
    <property type="match status" value="1"/>
</dbReference>
<dbReference type="CDD" id="cd01029">
    <property type="entry name" value="TOPRIM_primases"/>
    <property type="match status" value="1"/>
</dbReference>
<dbReference type="PROSITE" id="PS50880">
    <property type="entry name" value="TOPRIM"/>
    <property type="match status" value="1"/>
</dbReference>
<comment type="caution">
    <text evidence="2">The sequence shown here is derived from an EMBL/GenBank/DDBJ whole genome shotgun (WGS) entry which is preliminary data.</text>
</comment>
<dbReference type="InterPro" id="IPR027032">
    <property type="entry name" value="Twinkle-like"/>
</dbReference>
<evidence type="ECO:0000313" key="2">
    <source>
        <dbReference type="EMBL" id="KAL2322073.1"/>
    </source>
</evidence>
<reference evidence="2 3" key="1">
    <citation type="submission" date="2024-08" db="EMBL/GenBank/DDBJ databases">
        <title>Insights into the chromosomal genome structure of Flemingia macrophylla.</title>
        <authorList>
            <person name="Ding Y."/>
            <person name="Zhao Y."/>
            <person name="Bi W."/>
            <person name="Wu M."/>
            <person name="Zhao G."/>
            <person name="Gong Y."/>
            <person name="Li W."/>
            <person name="Zhang P."/>
        </authorList>
    </citation>
    <scope>NUCLEOTIDE SEQUENCE [LARGE SCALE GENOMIC DNA]</scope>
    <source>
        <strain evidence="2">DYQJB</strain>
        <tissue evidence="2">Leaf</tissue>
    </source>
</reference>
<evidence type="ECO:0000259" key="1">
    <source>
        <dbReference type="PROSITE" id="PS50880"/>
    </source>
</evidence>
<accession>A0ABD1LF58</accession>
<dbReference type="EMBL" id="JBGMDY010000009">
    <property type="protein sequence ID" value="KAL2322073.1"/>
    <property type="molecule type" value="Genomic_DNA"/>
</dbReference>
<dbReference type="AlphaFoldDB" id="A0ABD1LF58"/>
<evidence type="ECO:0000313" key="3">
    <source>
        <dbReference type="Proteomes" id="UP001603857"/>
    </source>
</evidence>
<feature type="domain" description="Toprim" evidence="1">
    <location>
        <begin position="30"/>
        <end position="109"/>
    </location>
</feature>
<sequence>MLKNEGVAAFYKEENTEKILYGLDDIVGQSDIIIVEGEMDKLAMEEAGFFNCVVVPDGAPPLVSSKELPFPDQATWVIRATDGDPPGQALAEEVARRIGKEKLEWFCLD</sequence>
<dbReference type="Gene3D" id="3.40.1360.10">
    <property type="match status" value="1"/>
</dbReference>
<dbReference type="PANTHER" id="PTHR12873:SF0">
    <property type="entry name" value="TWINKLE MTDNA HELICASE"/>
    <property type="match status" value="1"/>
</dbReference>